<accession>A0A7Z0GLI7</accession>
<dbReference type="InterPro" id="IPR006059">
    <property type="entry name" value="SBP"/>
</dbReference>
<proteinExistence type="predicted"/>
<comment type="caution">
    <text evidence="5">The sequence shown here is derived from an EMBL/GenBank/DDBJ whole genome shotgun (WGS) entry which is preliminary data.</text>
</comment>
<keyword evidence="2" id="KW-0813">Transport</keyword>
<dbReference type="Gene3D" id="3.40.190.10">
    <property type="entry name" value="Periplasmic binding protein-like II"/>
    <property type="match status" value="2"/>
</dbReference>
<dbReference type="AlphaFoldDB" id="A0A7Z0GLI7"/>
<name>A0A7Z0GLI7_9MICC</name>
<reference evidence="5 6" key="1">
    <citation type="submission" date="2020-07" db="EMBL/GenBank/DDBJ databases">
        <title>Sequencing the genomes of 1000 actinobacteria strains.</title>
        <authorList>
            <person name="Klenk H.-P."/>
        </authorList>
    </citation>
    <scope>NUCLEOTIDE SEQUENCE [LARGE SCALE GENOMIC DNA]</scope>
    <source>
        <strain evidence="5 6">DSM 15475</strain>
    </source>
</reference>
<dbReference type="PANTHER" id="PTHR30006">
    <property type="entry name" value="THIAMINE-BINDING PERIPLASMIC PROTEIN-RELATED"/>
    <property type="match status" value="1"/>
</dbReference>
<dbReference type="GO" id="GO:0015888">
    <property type="term" value="P:thiamine transport"/>
    <property type="evidence" value="ECO:0007669"/>
    <property type="project" value="TreeGrafter"/>
</dbReference>
<keyword evidence="4" id="KW-0574">Periplasm</keyword>
<dbReference type="GO" id="GO:0030975">
    <property type="term" value="F:thiamine binding"/>
    <property type="evidence" value="ECO:0007669"/>
    <property type="project" value="TreeGrafter"/>
</dbReference>
<dbReference type="PROSITE" id="PS51257">
    <property type="entry name" value="PROKAR_LIPOPROTEIN"/>
    <property type="match status" value="1"/>
</dbReference>
<dbReference type="CDD" id="cd13589">
    <property type="entry name" value="PBP2_polyamine_RpCGA009"/>
    <property type="match status" value="1"/>
</dbReference>
<comment type="subcellular location">
    <subcellularLocation>
        <location evidence="1">Periplasm</location>
    </subcellularLocation>
</comment>
<dbReference type="Pfam" id="PF13416">
    <property type="entry name" value="SBP_bac_8"/>
    <property type="match status" value="1"/>
</dbReference>
<dbReference type="GO" id="GO:0030288">
    <property type="term" value="C:outer membrane-bounded periplasmic space"/>
    <property type="evidence" value="ECO:0007669"/>
    <property type="project" value="TreeGrafter"/>
</dbReference>
<keyword evidence="3" id="KW-0732">Signal</keyword>
<dbReference type="RefSeq" id="WP_179541571.1">
    <property type="nucleotide sequence ID" value="NZ_BAAALL010000002.1"/>
</dbReference>
<dbReference type="EMBL" id="JACCFY010000001">
    <property type="protein sequence ID" value="NYJ78195.1"/>
    <property type="molecule type" value="Genomic_DNA"/>
</dbReference>
<evidence type="ECO:0000256" key="3">
    <source>
        <dbReference type="ARBA" id="ARBA00022729"/>
    </source>
</evidence>
<evidence type="ECO:0000313" key="5">
    <source>
        <dbReference type="EMBL" id="NYJ78195.1"/>
    </source>
</evidence>
<evidence type="ECO:0000256" key="4">
    <source>
        <dbReference type="ARBA" id="ARBA00022764"/>
    </source>
</evidence>
<dbReference type="PANTHER" id="PTHR30006:SF3">
    <property type="entry name" value="THIAMINE-BINDING PERIPLASMIC PROTEIN"/>
    <property type="match status" value="1"/>
</dbReference>
<protein>
    <submittedName>
        <fullName evidence="5">Putative spermidine/putrescine transport system substrate-binding protein</fullName>
    </submittedName>
</protein>
<evidence type="ECO:0000313" key="6">
    <source>
        <dbReference type="Proteomes" id="UP000535437"/>
    </source>
</evidence>
<evidence type="ECO:0000256" key="1">
    <source>
        <dbReference type="ARBA" id="ARBA00004418"/>
    </source>
</evidence>
<organism evidence="5 6">
    <name type="scientific">Nesterenkonia xinjiangensis</name>
    <dbReference type="NCBI Taxonomy" id="225327"/>
    <lineage>
        <taxon>Bacteria</taxon>
        <taxon>Bacillati</taxon>
        <taxon>Actinomycetota</taxon>
        <taxon>Actinomycetes</taxon>
        <taxon>Micrococcales</taxon>
        <taxon>Micrococcaceae</taxon>
        <taxon>Nesterenkonia</taxon>
    </lineage>
</organism>
<keyword evidence="6" id="KW-1185">Reference proteome</keyword>
<dbReference type="SUPFAM" id="SSF53850">
    <property type="entry name" value="Periplasmic binding protein-like II"/>
    <property type="match status" value="1"/>
</dbReference>
<evidence type="ECO:0000256" key="2">
    <source>
        <dbReference type="ARBA" id="ARBA00022448"/>
    </source>
</evidence>
<dbReference type="GO" id="GO:0030976">
    <property type="term" value="F:thiamine pyrophosphate binding"/>
    <property type="evidence" value="ECO:0007669"/>
    <property type="project" value="TreeGrafter"/>
</dbReference>
<dbReference type="Proteomes" id="UP000535437">
    <property type="component" value="Unassembled WGS sequence"/>
</dbReference>
<sequence>MNTRTVNRKIYSIPALSALLLLAGCGGDGSAEGGGDGQLVVASWGGSGTEAQREHWYEPFTEETGIEIVEVTPPASAQLKAQVDSGNVEWDLALLEGAAIDALNADGDYLDPLPYEDFDQELLEGIPEEAQREEGVAAYYWGWTQVYRTDVFDDAPQNWEDFWDTENFPGSRTMPDYLRASSEAALMAHGTAPEDLYPIDIDSALDHIGELDGEIATYWDSGAEGVQLLADNEAVIGQVFATQAAPLIAEGVPLDIAWNGGLYAMDYFTVPSGQMSDEVVQFLEFISAPERQAAYANVTGAGPVHEDSFEHVDGEMEQYMITYPENFEQMVQYNHGDWWGEHRDEMEEVWAEWKLEQ</sequence>
<gene>
    <name evidence="5" type="ORF">HNR09_001606</name>
</gene>